<dbReference type="InterPro" id="IPR036995">
    <property type="entry name" value="MPG_sf"/>
</dbReference>
<organism evidence="6 7">
    <name type="scientific">Arthrobacter woluwensis</name>
    <dbReference type="NCBI Taxonomy" id="156980"/>
    <lineage>
        <taxon>Bacteria</taxon>
        <taxon>Bacillati</taxon>
        <taxon>Actinomycetota</taxon>
        <taxon>Actinomycetes</taxon>
        <taxon>Micrococcales</taxon>
        <taxon>Micrococcaceae</taxon>
        <taxon>Arthrobacter</taxon>
    </lineage>
</organism>
<dbReference type="Proteomes" id="UP000182652">
    <property type="component" value="Unassembled WGS sequence"/>
</dbReference>
<dbReference type="EC" id="3.2.2.-" evidence="5"/>
<dbReference type="GO" id="GO:0006284">
    <property type="term" value="P:base-excision repair"/>
    <property type="evidence" value="ECO:0007669"/>
    <property type="project" value="InterPro"/>
</dbReference>
<evidence type="ECO:0000313" key="7">
    <source>
        <dbReference type="Proteomes" id="UP000182652"/>
    </source>
</evidence>
<dbReference type="Pfam" id="PF02245">
    <property type="entry name" value="Pur_DNA_glyco"/>
    <property type="match status" value="1"/>
</dbReference>
<dbReference type="Gene3D" id="3.10.300.10">
    <property type="entry name" value="Methylpurine-DNA glycosylase (MPG)"/>
    <property type="match status" value="1"/>
</dbReference>
<dbReference type="InterPro" id="IPR003180">
    <property type="entry name" value="MPG"/>
</dbReference>
<comment type="similarity">
    <text evidence="1 5">Belongs to the DNA glycosylase MPG family.</text>
</comment>
<dbReference type="CDD" id="cd00540">
    <property type="entry name" value="AAG"/>
    <property type="match status" value="1"/>
</dbReference>
<keyword evidence="7" id="KW-1185">Reference proteome</keyword>
<proteinExistence type="inferred from homology"/>
<keyword evidence="2 5" id="KW-0227">DNA damage</keyword>
<reference evidence="6 7" key="1">
    <citation type="submission" date="2016-10" db="EMBL/GenBank/DDBJ databases">
        <authorList>
            <person name="de Groot N.N."/>
        </authorList>
    </citation>
    <scope>NUCLEOTIDE SEQUENCE [LARGE SCALE GENOMIC DNA]</scope>
    <source>
        <strain evidence="6 7">DSM 10495</strain>
    </source>
</reference>
<dbReference type="PANTHER" id="PTHR10429">
    <property type="entry name" value="DNA-3-METHYLADENINE GLYCOSYLASE"/>
    <property type="match status" value="1"/>
</dbReference>
<dbReference type="NCBIfam" id="TIGR00567">
    <property type="entry name" value="3mg"/>
    <property type="match status" value="1"/>
</dbReference>
<evidence type="ECO:0000256" key="3">
    <source>
        <dbReference type="ARBA" id="ARBA00022801"/>
    </source>
</evidence>
<evidence type="ECO:0000256" key="5">
    <source>
        <dbReference type="HAMAP-Rule" id="MF_00527"/>
    </source>
</evidence>
<dbReference type="SUPFAM" id="SSF50486">
    <property type="entry name" value="FMT C-terminal domain-like"/>
    <property type="match status" value="1"/>
</dbReference>
<evidence type="ECO:0000313" key="6">
    <source>
        <dbReference type="EMBL" id="SEC30881.1"/>
    </source>
</evidence>
<evidence type="ECO:0000256" key="2">
    <source>
        <dbReference type="ARBA" id="ARBA00022763"/>
    </source>
</evidence>
<evidence type="ECO:0000256" key="1">
    <source>
        <dbReference type="ARBA" id="ARBA00009232"/>
    </source>
</evidence>
<dbReference type="GO" id="GO:0003905">
    <property type="term" value="F:alkylbase DNA N-glycosylase activity"/>
    <property type="evidence" value="ECO:0007669"/>
    <property type="project" value="InterPro"/>
</dbReference>
<evidence type="ECO:0000256" key="4">
    <source>
        <dbReference type="ARBA" id="ARBA00023204"/>
    </source>
</evidence>
<dbReference type="STRING" id="156980.SAMN04489745_2556"/>
<dbReference type="InterPro" id="IPR011034">
    <property type="entry name" value="Formyl_transferase-like_C_sf"/>
</dbReference>
<protein>
    <recommendedName>
        <fullName evidence="5">Putative 3-methyladenine DNA glycosylase</fullName>
        <ecNumber evidence="5">3.2.2.-</ecNumber>
    </recommendedName>
</protein>
<accession>A0A1H4RGS5</accession>
<sequence length="237" mass="24956">MSEAGVSVGTMIESADVTREEDFLSPAEVRDLLSGDPVDLAPRLLGSVISHTTPDGTVAIRLTELEAYRGERDSDFPDPGAHSFRGKTARNAAMFGPPAHLYCYFTYGMHYCANLVCGPEGRASGILMRAGVVVEGAALAESRRPAARKESELARGPARLATCLALTTADTGADLLAPPLNLQVPRSALTGDGVDGLTVLAGPRVGVSGAGGSLEYPWRFWLDGEPSVSVYRPAKAR</sequence>
<gene>
    <name evidence="6" type="ORF">SAMN04489745_2556</name>
</gene>
<dbReference type="GO" id="GO:0003677">
    <property type="term" value="F:DNA binding"/>
    <property type="evidence" value="ECO:0007669"/>
    <property type="project" value="InterPro"/>
</dbReference>
<dbReference type="HAMAP" id="MF_00527">
    <property type="entry name" value="3MGH"/>
    <property type="match status" value="1"/>
</dbReference>
<dbReference type="EMBL" id="FNSN01000003">
    <property type="protein sequence ID" value="SEC30881.1"/>
    <property type="molecule type" value="Genomic_DNA"/>
</dbReference>
<dbReference type="AlphaFoldDB" id="A0A1H4RGS5"/>
<dbReference type="PANTHER" id="PTHR10429:SF0">
    <property type="entry name" value="DNA-3-METHYLADENINE GLYCOSYLASE"/>
    <property type="match status" value="1"/>
</dbReference>
<keyword evidence="3 5" id="KW-0378">Hydrolase</keyword>
<dbReference type="NCBIfam" id="NF002003">
    <property type="entry name" value="PRK00802.1-3"/>
    <property type="match status" value="1"/>
</dbReference>
<name>A0A1H4RGS5_9MICC</name>
<keyword evidence="4 5" id="KW-0234">DNA repair</keyword>